<sequence length="88" mass="9761">MGVSVYGIRSDVLSVNLPKNLADDLSVLAEAKGVSLEMCITEVLTDKVDEVEDRILAMLSSEAEANEIVPAERKERIERWLRGETDEV</sequence>
<evidence type="ECO:0000313" key="1">
    <source>
        <dbReference type="EMBL" id="KAA6317207.1"/>
    </source>
</evidence>
<proteinExistence type="predicted"/>
<comment type="caution">
    <text evidence="1">The sequence shown here is derived from an EMBL/GenBank/DDBJ whole genome shotgun (WGS) entry which is preliminary data.</text>
</comment>
<name>A0A5J4Q6D4_9ZZZZ</name>
<gene>
    <name evidence="1" type="ORF">EZS27_032603</name>
</gene>
<dbReference type="AlphaFoldDB" id="A0A5J4Q6D4"/>
<organism evidence="1">
    <name type="scientific">termite gut metagenome</name>
    <dbReference type="NCBI Taxonomy" id="433724"/>
    <lineage>
        <taxon>unclassified sequences</taxon>
        <taxon>metagenomes</taxon>
        <taxon>organismal metagenomes</taxon>
    </lineage>
</organism>
<reference evidence="1" key="1">
    <citation type="submission" date="2019-03" db="EMBL/GenBank/DDBJ databases">
        <title>Single cell metagenomics reveals metabolic interactions within the superorganism composed of flagellate Streblomastix strix and complex community of Bacteroidetes bacteria on its surface.</title>
        <authorList>
            <person name="Treitli S.C."/>
            <person name="Kolisko M."/>
            <person name="Husnik F."/>
            <person name="Keeling P."/>
            <person name="Hampl V."/>
        </authorList>
    </citation>
    <scope>NUCLEOTIDE SEQUENCE</scope>
    <source>
        <strain evidence="1">STM</strain>
    </source>
</reference>
<accession>A0A5J4Q6D4</accession>
<dbReference type="EMBL" id="SNRY01004600">
    <property type="protein sequence ID" value="KAA6317207.1"/>
    <property type="molecule type" value="Genomic_DNA"/>
</dbReference>
<protein>
    <submittedName>
        <fullName evidence="1">Uncharacterized protein</fullName>
    </submittedName>
</protein>